<dbReference type="GO" id="GO:0005829">
    <property type="term" value="C:cytosol"/>
    <property type="evidence" value="ECO:0007669"/>
    <property type="project" value="TreeGrafter"/>
</dbReference>
<dbReference type="Gene3D" id="1.10.10.10">
    <property type="entry name" value="Winged helix-like DNA-binding domain superfamily/Winged helix DNA-binding domain"/>
    <property type="match status" value="1"/>
</dbReference>
<dbReference type="PROSITE" id="PS51755">
    <property type="entry name" value="OMPR_PHOB"/>
    <property type="match status" value="1"/>
</dbReference>
<keyword evidence="5 9" id="KW-0238">DNA-binding</keyword>
<evidence type="ECO:0000256" key="5">
    <source>
        <dbReference type="ARBA" id="ARBA00023125"/>
    </source>
</evidence>
<proteinExistence type="predicted"/>
<evidence type="ECO:0000256" key="9">
    <source>
        <dbReference type="PROSITE-ProRule" id="PRU01091"/>
    </source>
</evidence>
<dbReference type="SMART" id="SM00862">
    <property type="entry name" value="Trans_reg_C"/>
    <property type="match status" value="1"/>
</dbReference>
<keyword evidence="2 8" id="KW-0597">Phosphoprotein</keyword>
<reference evidence="12" key="2">
    <citation type="journal article" date="2021" name="PeerJ">
        <title>Extensive microbial diversity within the chicken gut microbiome revealed by metagenomics and culture.</title>
        <authorList>
            <person name="Gilroy R."/>
            <person name="Ravi A."/>
            <person name="Getino M."/>
            <person name="Pursley I."/>
            <person name="Horton D.L."/>
            <person name="Alikhan N.F."/>
            <person name="Baker D."/>
            <person name="Gharbi K."/>
            <person name="Hall N."/>
            <person name="Watson M."/>
            <person name="Adriaenssens E.M."/>
            <person name="Foster-Nyarko E."/>
            <person name="Jarju S."/>
            <person name="Secka A."/>
            <person name="Antonio M."/>
            <person name="Oren A."/>
            <person name="Chaudhuri R.R."/>
            <person name="La Ragione R."/>
            <person name="Hildebrand F."/>
            <person name="Pallen M.J."/>
        </authorList>
    </citation>
    <scope>NUCLEOTIDE SEQUENCE</scope>
    <source>
        <strain evidence="12">CHK190-19873</strain>
    </source>
</reference>
<evidence type="ECO:0000256" key="3">
    <source>
        <dbReference type="ARBA" id="ARBA00023012"/>
    </source>
</evidence>
<dbReference type="GO" id="GO:0000156">
    <property type="term" value="F:phosphorelay response regulator activity"/>
    <property type="evidence" value="ECO:0007669"/>
    <property type="project" value="TreeGrafter"/>
</dbReference>
<dbReference type="FunFam" id="1.10.10.10:FF:000018">
    <property type="entry name" value="DNA-binding response regulator ResD"/>
    <property type="match status" value="1"/>
</dbReference>
<feature type="modified residue" description="4-aspartylphosphate" evidence="8">
    <location>
        <position position="54"/>
    </location>
</feature>
<dbReference type="PANTHER" id="PTHR48111:SF73">
    <property type="entry name" value="ALKALINE PHOSPHATASE SYNTHESIS TRANSCRIPTIONAL REGULATORY PROTEIN PHOP"/>
    <property type="match status" value="1"/>
</dbReference>
<organism evidence="12 13">
    <name type="scientific">Candidatus Limivivens intestinipullorum</name>
    <dbReference type="NCBI Taxonomy" id="2840858"/>
    <lineage>
        <taxon>Bacteria</taxon>
        <taxon>Bacillati</taxon>
        <taxon>Bacillota</taxon>
        <taxon>Clostridia</taxon>
        <taxon>Lachnospirales</taxon>
        <taxon>Lachnospiraceae</taxon>
        <taxon>Lachnospiraceae incertae sedis</taxon>
        <taxon>Candidatus Limivivens</taxon>
    </lineage>
</organism>
<dbReference type="InterPro" id="IPR011006">
    <property type="entry name" value="CheY-like_superfamily"/>
</dbReference>
<sequence length="233" mass="26698">MANKILLLEDDMSLIDGLQYSLKKNGYAVEVARTVSEAKGLLQNIDQYDLLILDVTLPDGTGFEICGLVRNRNEHIPIIFLTASDEEVNIIRGLDYGGDDYITKPFRLGELCSRIRALLRRAGISEKEKRSVIECGDLSIDFLRNRVWLNGRPLELTKAEYRLLCLLVRNANQIVTRERILNELWDENGSFVDDNTLSVYIRRLREKVETDPSHPAHLMTVRGFGYQWKEVSV</sequence>
<keyword evidence="3" id="KW-0902">Two-component regulatory system</keyword>
<evidence type="ECO:0000256" key="2">
    <source>
        <dbReference type="ARBA" id="ARBA00022553"/>
    </source>
</evidence>
<dbReference type="Pfam" id="PF00486">
    <property type="entry name" value="Trans_reg_C"/>
    <property type="match status" value="1"/>
</dbReference>
<dbReference type="GO" id="GO:0006355">
    <property type="term" value="P:regulation of DNA-templated transcription"/>
    <property type="evidence" value="ECO:0007669"/>
    <property type="project" value="InterPro"/>
</dbReference>
<dbReference type="SMART" id="SM00448">
    <property type="entry name" value="REC"/>
    <property type="match status" value="1"/>
</dbReference>
<evidence type="ECO:0000256" key="7">
    <source>
        <dbReference type="ARBA" id="ARBA00024867"/>
    </source>
</evidence>
<dbReference type="PROSITE" id="PS50110">
    <property type="entry name" value="RESPONSE_REGULATORY"/>
    <property type="match status" value="1"/>
</dbReference>
<keyword evidence="6" id="KW-0804">Transcription</keyword>
<feature type="domain" description="OmpR/PhoB-type" evidence="11">
    <location>
        <begin position="130"/>
        <end position="230"/>
    </location>
</feature>
<name>A0A9D1ETS4_9FIRM</name>
<comment type="caution">
    <text evidence="12">The sequence shown here is derived from an EMBL/GenBank/DDBJ whole genome shotgun (WGS) entry which is preliminary data.</text>
</comment>
<dbReference type="CDD" id="cd00383">
    <property type="entry name" value="trans_reg_C"/>
    <property type="match status" value="1"/>
</dbReference>
<gene>
    <name evidence="12" type="ORF">IAB44_08835</name>
</gene>
<dbReference type="GO" id="GO:0000976">
    <property type="term" value="F:transcription cis-regulatory region binding"/>
    <property type="evidence" value="ECO:0007669"/>
    <property type="project" value="TreeGrafter"/>
</dbReference>
<evidence type="ECO:0000256" key="1">
    <source>
        <dbReference type="ARBA" id="ARBA00018672"/>
    </source>
</evidence>
<evidence type="ECO:0000313" key="13">
    <source>
        <dbReference type="Proteomes" id="UP000823935"/>
    </source>
</evidence>
<evidence type="ECO:0000259" key="10">
    <source>
        <dbReference type="PROSITE" id="PS50110"/>
    </source>
</evidence>
<evidence type="ECO:0000256" key="8">
    <source>
        <dbReference type="PROSITE-ProRule" id="PRU00169"/>
    </source>
</evidence>
<reference evidence="12" key="1">
    <citation type="submission" date="2020-10" db="EMBL/GenBank/DDBJ databases">
        <authorList>
            <person name="Gilroy R."/>
        </authorList>
    </citation>
    <scope>NUCLEOTIDE SEQUENCE</scope>
    <source>
        <strain evidence="12">CHK190-19873</strain>
    </source>
</reference>
<keyword evidence="4" id="KW-0805">Transcription regulation</keyword>
<dbReference type="Pfam" id="PF00072">
    <property type="entry name" value="Response_reg"/>
    <property type="match status" value="1"/>
</dbReference>
<dbReference type="EMBL" id="DVIQ01000047">
    <property type="protein sequence ID" value="HIS31631.1"/>
    <property type="molecule type" value="Genomic_DNA"/>
</dbReference>
<accession>A0A9D1ETS4</accession>
<dbReference type="AlphaFoldDB" id="A0A9D1ETS4"/>
<comment type="function">
    <text evidence="7">May play the central regulatory role in sporulation. It may be an element of the effector pathway responsible for the activation of sporulation genes in response to nutritional stress. Spo0A may act in concert with spo0H (a sigma factor) to control the expression of some genes that are critical to the sporulation process.</text>
</comment>
<evidence type="ECO:0000256" key="6">
    <source>
        <dbReference type="ARBA" id="ARBA00023163"/>
    </source>
</evidence>
<dbReference type="InterPro" id="IPR039420">
    <property type="entry name" value="WalR-like"/>
</dbReference>
<dbReference type="InterPro" id="IPR036388">
    <property type="entry name" value="WH-like_DNA-bd_sf"/>
</dbReference>
<dbReference type="InterPro" id="IPR001867">
    <property type="entry name" value="OmpR/PhoB-type_DNA-bd"/>
</dbReference>
<dbReference type="InterPro" id="IPR001789">
    <property type="entry name" value="Sig_transdc_resp-reg_receiver"/>
</dbReference>
<dbReference type="Gene3D" id="6.10.250.690">
    <property type="match status" value="1"/>
</dbReference>
<evidence type="ECO:0000313" key="12">
    <source>
        <dbReference type="EMBL" id="HIS31631.1"/>
    </source>
</evidence>
<evidence type="ECO:0000256" key="4">
    <source>
        <dbReference type="ARBA" id="ARBA00023015"/>
    </source>
</evidence>
<dbReference type="SUPFAM" id="SSF52172">
    <property type="entry name" value="CheY-like"/>
    <property type="match status" value="1"/>
</dbReference>
<dbReference type="GO" id="GO:0032993">
    <property type="term" value="C:protein-DNA complex"/>
    <property type="evidence" value="ECO:0007669"/>
    <property type="project" value="TreeGrafter"/>
</dbReference>
<dbReference type="Gene3D" id="3.40.50.2300">
    <property type="match status" value="1"/>
</dbReference>
<evidence type="ECO:0000259" key="11">
    <source>
        <dbReference type="PROSITE" id="PS51755"/>
    </source>
</evidence>
<dbReference type="Proteomes" id="UP000823935">
    <property type="component" value="Unassembled WGS sequence"/>
</dbReference>
<feature type="domain" description="Response regulatory" evidence="10">
    <location>
        <begin position="4"/>
        <end position="119"/>
    </location>
</feature>
<dbReference type="PANTHER" id="PTHR48111">
    <property type="entry name" value="REGULATOR OF RPOS"/>
    <property type="match status" value="1"/>
</dbReference>
<protein>
    <recommendedName>
        <fullName evidence="1">Stage 0 sporulation protein A homolog</fullName>
    </recommendedName>
</protein>
<feature type="DNA-binding region" description="OmpR/PhoB-type" evidence="9">
    <location>
        <begin position="130"/>
        <end position="230"/>
    </location>
</feature>